<organism evidence="1 2">
    <name type="scientific">Antrodiella citrinella</name>
    <dbReference type="NCBI Taxonomy" id="2447956"/>
    <lineage>
        <taxon>Eukaryota</taxon>
        <taxon>Fungi</taxon>
        <taxon>Dikarya</taxon>
        <taxon>Basidiomycota</taxon>
        <taxon>Agaricomycotina</taxon>
        <taxon>Agaricomycetes</taxon>
        <taxon>Polyporales</taxon>
        <taxon>Steccherinaceae</taxon>
        <taxon>Antrodiella</taxon>
    </lineage>
</organism>
<gene>
    <name evidence="1" type="ORF">EUX98_g3432</name>
</gene>
<dbReference type="OrthoDB" id="5210591at2759"/>
<dbReference type="AlphaFoldDB" id="A0A4S4MWJ2"/>
<accession>A0A4S4MWJ2</accession>
<dbReference type="EMBL" id="SGPM01000069">
    <property type="protein sequence ID" value="THH30739.1"/>
    <property type="molecule type" value="Genomic_DNA"/>
</dbReference>
<keyword evidence="2" id="KW-1185">Reference proteome</keyword>
<evidence type="ECO:0008006" key="3">
    <source>
        <dbReference type="Google" id="ProtNLM"/>
    </source>
</evidence>
<comment type="caution">
    <text evidence="1">The sequence shown here is derived from an EMBL/GenBank/DDBJ whole genome shotgun (WGS) entry which is preliminary data.</text>
</comment>
<proteinExistence type="predicted"/>
<evidence type="ECO:0000313" key="1">
    <source>
        <dbReference type="EMBL" id="THH30739.1"/>
    </source>
</evidence>
<reference evidence="1 2" key="1">
    <citation type="submission" date="2019-02" db="EMBL/GenBank/DDBJ databases">
        <title>Genome sequencing of the rare red list fungi Antrodiella citrinella (Flaviporus citrinellus).</title>
        <authorList>
            <person name="Buettner E."/>
            <person name="Kellner H."/>
        </authorList>
    </citation>
    <scope>NUCLEOTIDE SEQUENCE [LARGE SCALE GENOMIC DNA]</scope>
    <source>
        <strain evidence="1 2">DSM 108506</strain>
    </source>
</reference>
<dbReference type="Proteomes" id="UP000308730">
    <property type="component" value="Unassembled WGS sequence"/>
</dbReference>
<protein>
    <recommendedName>
        <fullName evidence="3">Aminoglycoside phosphotransferase domain-containing protein</fullName>
    </recommendedName>
</protein>
<evidence type="ECO:0000313" key="2">
    <source>
        <dbReference type="Proteomes" id="UP000308730"/>
    </source>
</evidence>
<name>A0A4S4MWJ2_9APHY</name>
<sequence length="310" mass="34707">MWCNSSLTSTQSYVVRATNGATFLLKAAPSTPSDHPTYSPNTLDFEYTLAQQMSKCQDIPQPNLIAFDPSLATVPYPYILSAHPASGISLAQAHASNKLTERQILLLDLRLGSHFKRIHDEVQNDWFGLPSQEKDELYSWQEAFTSILETVLQDARDLGETLPYEEIRKYLSRAIGFFLFDDCEVPSLISFLGDEESIRVDFDPESPTQDEEIPITSVFSLSHALWGDPLLETVLLDPSPAFLEGYGGSPIIFARQKTKRMWYTLLQALVVLVQSHRSSGVDASRVDVKRGWAREKVAQCVQALANAPCY</sequence>